<dbReference type="AlphaFoldDB" id="A0A2K1P0S3"/>
<evidence type="ECO:0000256" key="6">
    <source>
        <dbReference type="ARBA" id="ARBA00023027"/>
    </source>
</evidence>
<dbReference type="RefSeq" id="WP_211286737.1">
    <property type="nucleotide sequence ID" value="NZ_AZRL01000012.1"/>
</dbReference>
<evidence type="ECO:0000259" key="10">
    <source>
        <dbReference type="Pfam" id="PF16363"/>
    </source>
</evidence>
<gene>
    <name evidence="11" type="ORF">X929_04525</name>
</gene>
<dbReference type="Gene3D" id="3.90.25.10">
    <property type="entry name" value="UDP-galactose 4-epimerase, domain 1"/>
    <property type="match status" value="1"/>
</dbReference>
<comment type="subunit">
    <text evidence="9">Homodimer.</text>
</comment>
<protein>
    <recommendedName>
        <fullName evidence="5 9">UDP-glucose 4-epimerase</fullName>
        <ecNumber evidence="4 9">5.1.3.2</ecNumber>
    </recommendedName>
</protein>
<comment type="caution">
    <text evidence="11">The sequence shown here is derived from an EMBL/GenBank/DDBJ whole genome shotgun (WGS) entry which is preliminary data.</text>
</comment>
<evidence type="ECO:0000256" key="1">
    <source>
        <dbReference type="ARBA" id="ARBA00000083"/>
    </source>
</evidence>
<dbReference type="Gene3D" id="3.40.50.720">
    <property type="entry name" value="NAD(P)-binding Rossmann-like Domain"/>
    <property type="match status" value="1"/>
</dbReference>
<dbReference type="InterPro" id="IPR016040">
    <property type="entry name" value="NAD(P)-bd_dom"/>
</dbReference>
<dbReference type="CDD" id="cd05247">
    <property type="entry name" value="UDP_G4E_1_SDR_e"/>
    <property type="match status" value="1"/>
</dbReference>
<evidence type="ECO:0000313" key="12">
    <source>
        <dbReference type="Proteomes" id="UP000236434"/>
    </source>
</evidence>
<comment type="cofactor">
    <cofactor evidence="2 9">
        <name>NAD(+)</name>
        <dbReference type="ChEBI" id="CHEBI:57540"/>
    </cofactor>
</comment>
<dbReference type="Pfam" id="PF16363">
    <property type="entry name" value="GDP_Man_Dehyd"/>
    <property type="match status" value="1"/>
</dbReference>
<dbReference type="InterPro" id="IPR005886">
    <property type="entry name" value="UDP_G4E"/>
</dbReference>
<dbReference type="Proteomes" id="UP000236434">
    <property type="component" value="Unassembled WGS sequence"/>
</dbReference>
<evidence type="ECO:0000256" key="9">
    <source>
        <dbReference type="RuleBase" id="RU366046"/>
    </source>
</evidence>
<name>A0A2K1P0S3_9BACT</name>
<comment type="catalytic activity">
    <reaction evidence="1 9">
        <text>UDP-alpha-D-glucose = UDP-alpha-D-galactose</text>
        <dbReference type="Rhea" id="RHEA:22168"/>
        <dbReference type="ChEBI" id="CHEBI:58885"/>
        <dbReference type="ChEBI" id="CHEBI:66914"/>
        <dbReference type="EC" id="5.1.3.2"/>
    </reaction>
</comment>
<evidence type="ECO:0000256" key="4">
    <source>
        <dbReference type="ARBA" id="ARBA00013189"/>
    </source>
</evidence>
<comment type="pathway">
    <text evidence="9">Carbohydrate metabolism; galactose metabolism.</text>
</comment>
<sequence>MILVTGGAGYIGSHLVKRLQDQNKEVVVFDNFEKGHKWAVKNVQVVEGDLRNEKDIDYVFENYKIDEVYHFAAFSLVGESMKEPYKYFKNNICGTLNLLNSMQKHKSRYIVFSSTAAVYGEPKVVPITEDQPKNPTNIYGQSKLMVEEILNWYSKLDIIKYVALRYFNAAGAYHDGSIGEAHEPETHLIPLVLETALGKRDKLYVYGDDYPTKDGTPIRDYIHVMDLIEAHILAMKWMKENEKSDVFNLGNGQGFSVLEVIKASEKVTSKKINYQVVERRPGDPAALIASSKKAEEILNWHPQHKELEKIISDAWNWHRNKDKKGLGG</sequence>
<accession>A0A2K1P0S3</accession>
<dbReference type="PANTHER" id="PTHR43725">
    <property type="entry name" value="UDP-GLUCOSE 4-EPIMERASE"/>
    <property type="match status" value="1"/>
</dbReference>
<reference evidence="11 12" key="1">
    <citation type="submission" date="2013-12" db="EMBL/GenBank/DDBJ databases">
        <title>Comparative genomics of Petrotoga isolates.</title>
        <authorList>
            <person name="Nesbo C.L."/>
            <person name="Charchuk R."/>
            <person name="Chow K."/>
        </authorList>
    </citation>
    <scope>NUCLEOTIDE SEQUENCE [LARGE SCALE GENOMIC DNA]</scope>
    <source>
        <strain evidence="11 12">DSM 13574</strain>
    </source>
</reference>
<dbReference type="SUPFAM" id="SSF51735">
    <property type="entry name" value="NAD(P)-binding Rossmann-fold domains"/>
    <property type="match status" value="1"/>
</dbReference>
<evidence type="ECO:0000256" key="5">
    <source>
        <dbReference type="ARBA" id="ARBA00018569"/>
    </source>
</evidence>
<proteinExistence type="inferred from homology"/>
<evidence type="ECO:0000256" key="2">
    <source>
        <dbReference type="ARBA" id="ARBA00001911"/>
    </source>
</evidence>
<dbReference type="GO" id="GO:0003978">
    <property type="term" value="F:UDP-glucose 4-epimerase activity"/>
    <property type="evidence" value="ECO:0007669"/>
    <property type="project" value="UniProtKB-UniRule"/>
</dbReference>
<comment type="similarity">
    <text evidence="3 9">Belongs to the NAD(P)-dependent epimerase/dehydratase family.</text>
</comment>
<evidence type="ECO:0000256" key="7">
    <source>
        <dbReference type="ARBA" id="ARBA00023235"/>
    </source>
</evidence>
<organism evidence="11 12">
    <name type="scientific">Petrotoga olearia DSM 13574</name>
    <dbReference type="NCBI Taxonomy" id="1122955"/>
    <lineage>
        <taxon>Bacteria</taxon>
        <taxon>Thermotogati</taxon>
        <taxon>Thermotogota</taxon>
        <taxon>Thermotogae</taxon>
        <taxon>Petrotogales</taxon>
        <taxon>Petrotogaceae</taxon>
        <taxon>Petrotoga</taxon>
    </lineage>
</organism>
<dbReference type="InterPro" id="IPR036291">
    <property type="entry name" value="NAD(P)-bd_dom_sf"/>
</dbReference>
<feature type="domain" description="NAD(P)-binding" evidence="10">
    <location>
        <begin position="3"/>
        <end position="305"/>
    </location>
</feature>
<evidence type="ECO:0000313" key="11">
    <source>
        <dbReference type="EMBL" id="PNR96372.1"/>
    </source>
</evidence>
<keyword evidence="6 9" id="KW-0520">NAD</keyword>
<dbReference type="UniPathway" id="UPA00214"/>
<dbReference type="EC" id="5.1.3.2" evidence="4 9"/>
<dbReference type="PANTHER" id="PTHR43725:SF53">
    <property type="entry name" value="UDP-ARABINOSE 4-EPIMERASE 1"/>
    <property type="match status" value="1"/>
</dbReference>
<dbReference type="NCBIfam" id="TIGR01179">
    <property type="entry name" value="galE"/>
    <property type="match status" value="1"/>
</dbReference>
<dbReference type="EMBL" id="AZRL01000012">
    <property type="protein sequence ID" value="PNR96372.1"/>
    <property type="molecule type" value="Genomic_DNA"/>
</dbReference>
<keyword evidence="8 9" id="KW-0119">Carbohydrate metabolism</keyword>
<evidence type="ECO:0000256" key="8">
    <source>
        <dbReference type="ARBA" id="ARBA00023277"/>
    </source>
</evidence>
<evidence type="ECO:0000256" key="3">
    <source>
        <dbReference type="ARBA" id="ARBA00007637"/>
    </source>
</evidence>
<dbReference type="GO" id="GO:0033499">
    <property type="term" value="P:galactose catabolic process via UDP-galactose, Leloir pathway"/>
    <property type="evidence" value="ECO:0007669"/>
    <property type="project" value="TreeGrafter"/>
</dbReference>
<keyword evidence="7 9" id="KW-0413">Isomerase</keyword>